<accession>I7KW91</accession>
<comment type="caution">
    <text evidence="1">The sequence shown here is derived from an EMBL/GenBank/DDBJ whole genome shotgun (WGS) entry which is preliminary data.</text>
</comment>
<name>I7KW91_9CLOT</name>
<dbReference type="OrthoDB" id="1953429at2"/>
<dbReference type="RefSeq" id="WP_008909633.1">
    <property type="nucleotide sequence ID" value="NZ_CAKP01000120.1"/>
</dbReference>
<evidence type="ECO:0000313" key="1">
    <source>
        <dbReference type="EMBL" id="CCJ34379.1"/>
    </source>
</evidence>
<evidence type="ECO:0000313" key="2">
    <source>
        <dbReference type="Proteomes" id="UP000007652"/>
    </source>
</evidence>
<protein>
    <submittedName>
        <fullName evidence="1">Uncharacterized protein</fullName>
    </submittedName>
</protein>
<reference evidence="1 2" key="1">
    <citation type="journal article" date="2011" name="J. Bacteriol.">
        <title>Draft genome sequence of Caloramator australicus strain RC3T, a thermoanaerobe from the Great Artesian Basin of Australia.</title>
        <authorList>
            <person name="Ogg C.D."/>
            <person name="Patel B.K.C."/>
        </authorList>
    </citation>
    <scope>NUCLEOTIDE SEQUENCE [LARGE SCALE GENOMIC DNA]</scope>
    <source>
        <strain evidence="1 2">RC3</strain>
    </source>
</reference>
<dbReference type="AlphaFoldDB" id="I7KW91"/>
<organism evidence="1 2">
    <name type="scientific">Caloramator australicus RC3</name>
    <dbReference type="NCBI Taxonomy" id="857293"/>
    <lineage>
        <taxon>Bacteria</taxon>
        <taxon>Bacillati</taxon>
        <taxon>Bacillota</taxon>
        <taxon>Clostridia</taxon>
        <taxon>Eubacteriales</taxon>
        <taxon>Clostridiaceae</taxon>
        <taxon>Caloramator</taxon>
    </lineage>
</organism>
<gene>
    <name evidence="1" type="ORF">CAAU_2295</name>
</gene>
<dbReference type="STRING" id="857293.CAAU_2295"/>
<dbReference type="Proteomes" id="UP000007652">
    <property type="component" value="Unassembled WGS sequence"/>
</dbReference>
<sequence length="58" mass="6881">MELQDLIKNIRGRVFWSKKQVKINEPEKFVDLIINDLHQKGLIDIEFKGSKKIICIKE</sequence>
<keyword evidence="2" id="KW-1185">Reference proteome</keyword>
<proteinExistence type="predicted"/>
<dbReference type="EMBL" id="CAKP01000120">
    <property type="protein sequence ID" value="CCJ34379.1"/>
    <property type="molecule type" value="Genomic_DNA"/>
</dbReference>